<dbReference type="PANTHER" id="PTHR10622:SF10">
    <property type="entry name" value="HET DOMAIN-CONTAINING PROTEIN"/>
    <property type="match status" value="1"/>
</dbReference>
<evidence type="ECO:0000256" key="1">
    <source>
        <dbReference type="SAM" id="MobiDB-lite"/>
    </source>
</evidence>
<dbReference type="EMBL" id="AYKW01000056">
    <property type="protein sequence ID" value="PIL24779.1"/>
    <property type="molecule type" value="Genomic_DNA"/>
</dbReference>
<accession>A0A2G8RTF0</accession>
<evidence type="ECO:0000313" key="4">
    <source>
        <dbReference type="EMBL" id="PIL24779.1"/>
    </source>
</evidence>
<feature type="compositionally biased region" description="Polar residues" evidence="1">
    <location>
        <begin position="62"/>
        <end position="79"/>
    </location>
</feature>
<reference evidence="4 5" key="1">
    <citation type="journal article" date="2015" name="Sci. Rep.">
        <title>Chromosome-level genome map provides insights into diverse defense mechanisms in the medicinal fungus Ganoderma sinense.</title>
        <authorList>
            <person name="Zhu Y."/>
            <person name="Xu J."/>
            <person name="Sun C."/>
            <person name="Zhou S."/>
            <person name="Xu H."/>
            <person name="Nelson D.R."/>
            <person name="Qian J."/>
            <person name="Song J."/>
            <person name="Luo H."/>
            <person name="Xiang L."/>
            <person name="Li Y."/>
            <person name="Xu Z."/>
            <person name="Ji A."/>
            <person name="Wang L."/>
            <person name="Lu S."/>
            <person name="Hayward A."/>
            <person name="Sun W."/>
            <person name="Li X."/>
            <person name="Schwartz D.C."/>
            <person name="Wang Y."/>
            <person name="Chen S."/>
        </authorList>
    </citation>
    <scope>NUCLEOTIDE SEQUENCE [LARGE SCALE GENOMIC DNA]</scope>
    <source>
        <strain evidence="4 5">ZZ0214-1</strain>
    </source>
</reference>
<dbReference type="Pfam" id="PF06985">
    <property type="entry name" value="HET"/>
    <property type="match status" value="1"/>
</dbReference>
<evidence type="ECO:0000259" key="2">
    <source>
        <dbReference type="Pfam" id="PF06985"/>
    </source>
</evidence>
<dbReference type="Pfam" id="PF26640">
    <property type="entry name" value="DUF8212"/>
    <property type="match status" value="1"/>
</dbReference>
<feature type="region of interest" description="Disordered" evidence="1">
    <location>
        <begin position="55"/>
        <end position="81"/>
    </location>
</feature>
<evidence type="ECO:0000259" key="3">
    <source>
        <dbReference type="Pfam" id="PF26640"/>
    </source>
</evidence>
<protein>
    <submittedName>
        <fullName evidence="4">Uncharacterized protein</fullName>
    </submittedName>
</protein>
<organism evidence="4 5">
    <name type="scientific">Ganoderma sinense ZZ0214-1</name>
    <dbReference type="NCBI Taxonomy" id="1077348"/>
    <lineage>
        <taxon>Eukaryota</taxon>
        <taxon>Fungi</taxon>
        <taxon>Dikarya</taxon>
        <taxon>Basidiomycota</taxon>
        <taxon>Agaricomycotina</taxon>
        <taxon>Agaricomycetes</taxon>
        <taxon>Polyporales</taxon>
        <taxon>Polyporaceae</taxon>
        <taxon>Ganoderma</taxon>
    </lineage>
</organism>
<name>A0A2G8RTF0_9APHY</name>
<gene>
    <name evidence="4" type="ORF">GSI_12665</name>
</gene>
<dbReference type="AlphaFoldDB" id="A0A2G8RTF0"/>
<sequence>MRLLDTIAGQFIEVFNLRRRPRYAILSHTWSLEGEQTYQELKTIQESYFPAGSCPPNDARAQPSSGSQLSPWPPQSSDSIWDDPRLSPKIFKACQTARLNGYRYIWIDSCCIDKSSSSELSEAINSMYMWYRNAGMCYVYLADVPGLSYLALSAPYSAFRTSRWFARGWTLQELLAPQRIVFLSQTWSALGTKVTLKKALEEITGISGEVLLCEVPLDRISVARRMSWAAARETTRVEDRAYSLFGIFDVNLPTLYGEGDRAFQRLQEEILRRIPDQSLFAWSEAPFYTNVVDETNSSLSKTAEPSRIFRASKGPNIVLALSSTSRTILEAQGYTVEFHESSTHIPDDRTYDLLIYMRDSRGTGEEGPSTSPPSSVLSKSLKLTTFHRLREDRPLTMWVIHGPHTLDLLRGLEPSSSGPSDIDTYDPQQTTVTRQMVSRRVQDDSINSPLICFAPTEIPPSTYSDSDGLVETLHLTLEPNYSHDFYHVHVEISTIEREAQPPPLRSLSSSQVQLVTTGREVFAADSRERLPKTEQHLIPPWTDPDDHVGNEGGEEALKEPSVAESGLGSRGRVSKWFRRWRK</sequence>
<feature type="region of interest" description="Disordered" evidence="1">
    <location>
        <begin position="536"/>
        <end position="573"/>
    </location>
</feature>
<dbReference type="Proteomes" id="UP000230002">
    <property type="component" value="Unassembled WGS sequence"/>
</dbReference>
<evidence type="ECO:0000313" key="5">
    <source>
        <dbReference type="Proteomes" id="UP000230002"/>
    </source>
</evidence>
<dbReference type="OrthoDB" id="2749026at2759"/>
<dbReference type="InterPro" id="IPR058525">
    <property type="entry name" value="DUF8212"/>
</dbReference>
<keyword evidence="5" id="KW-1185">Reference proteome</keyword>
<proteinExistence type="predicted"/>
<dbReference type="InterPro" id="IPR010730">
    <property type="entry name" value="HET"/>
</dbReference>
<comment type="caution">
    <text evidence="4">The sequence shown here is derived from an EMBL/GenBank/DDBJ whole genome shotgun (WGS) entry which is preliminary data.</text>
</comment>
<feature type="domain" description="Heterokaryon incompatibility" evidence="2">
    <location>
        <begin position="23"/>
        <end position="143"/>
    </location>
</feature>
<dbReference type="PANTHER" id="PTHR10622">
    <property type="entry name" value="HET DOMAIN-CONTAINING PROTEIN"/>
    <property type="match status" value="1"/>
</dbReference>
<feature type="domain" description="DUF8212" evidence="3">
    <location>
        <begin position="261"/>
        <end position="318"/>
    </location>
</feature>